<evidence type="ECO:0000313" key="3">
    <source>
        <dbReference type="Proteomes" id="UP000030746"/>
    </source>
</evidence>
<accession>V4A4W8</accession>
<dbReference type="AlphaFoldDB" id="V4A4W8"/>
<dbReference type="PANTHER" id="PTHR10704">
    <property type="entry name" value="CARBOHYDRATE SULFOTRANSFERASE"/>
    <property type="match status" value="1"/>
</dbReference>
<dbReference type="EMBL" id="KB201205">
    <property type="protein sequence ID" value="ESO98928.1"/>
    <property type="molecule type" value="Genomic_DNA"/>
</dbReference>
<dbReference type="OMA" id="YSTEPRN"/>
<protein>
    <submittedName>
        <fullName evidence="2">Uncharacterized protein</fullName>
    </submittedName>
</protein>
<dbReference type="GO" id="GO:0001517">
    <property type="term" value="F:N-acetylglucosamine 6-O-sulfotransferase activity"/>
    <property type="evidence" value="ECO:0007669"/>
    <property type="project" value="TreeGrafter"/>
</dbReference>
<dbReference type="STRING" id="225164.V4A4W8"/>
<gene>
    <name evidence="2" type="ORF">LOTGIDRAFT_231254</name>
</gene>
<dbReference type="GO" id="GO:0006044">
    <property type="term" value="P:N-acetylglucosamine metabolic process"/>
    <property type="evidence" value="ECO:0007669"/>
    <property type="project" value="TreeGrafter"/>
</dbReference>
<dbReference type="Pfam" id="PF13469">
    <property type="entry name" value="Sulfotransfer_3"/>
    <property type="match status" value="1"/>
</dbReference>
<dbReference type="InterPro" id="IPR027417">
    <property type="entry name" value="P-loop_NTPase"/>
</dbReference>
<keyword evidence="3" id="KW-1185">Reference proteome</keyword>
<dbReference type="Gene3D" id="3.40.50.300">
    <property type="entry name" value="P-loop containing nucleotide triphosphate hydrolases"/>
    <property type="match status" value="1"/>
</dbReference>
<dbReference type="SUPFAM" id="SSF52540">
    <property type="entry name" value="P-loop containing nucleoside triphosphate hydrolases"/>
    <property type="match status" value="1"/>
</dbReference>
<dbReference type="InterPro" id="IPR051135">
    <property type="entry name" value="Gal/GlcNAc/GalNAc_ST"/>
</dbReference>
<reference evidence="2 3" key="1">
    <citation type="journal article" date="2013" name="Nature">
        <title>Insights into bilaterian evolution from three spiralian genomes.</title>
        <authorList>
            <person name="Simakov O."/>
            <person name="Marletaz F."/>
            <person name="Cho S.J."/>
            <person name="Edsinger-Gonzales E."/>
            <person name="Havlak P."/>
            <person name="Hellsten U."/>
            <person name="Kuo D.H."/>
            <person name="Larsson T."/>
            <person name="Lv J."/>
            <person name="Arendt D."/>
            <person name="Savage R."/>
            <person name="Osoegawa K."/>
            <person name="de Jong P."/>
            <person name="Grimwood J."/>
            <person name="Chapman J.A."/>
            <person name="Shapiro H."/>
            <person name="Aerts A."/>
            <person name="Otillar R.P."/>
            <person name="Terry A.Y."/>
            <person name="Boore J.L."/>
            <person name="Grigoriev I.V."/>
            <person name="Lindberg D.R."/>
            <person name="Seaver E.C."/>
            <person name="Weisblat D.A."/>
            <person name="Putnam N.H."/>
            <person name="Rokhsar D.S."/>
        </authorList>
    </citation>
    <scope>NUCLEOTIDE SEQUENCE [LARGE SCALE GENOMIC DNA]</scope>
</reference>
<keyword evidence="1" id="KW-0472">Membrane</keyword>
<dbReference type="PANTHER" id="PTHR10704:SF44">
    <property type="entry name" value="LD35051P-RELATED"/>
    <property type="match status" value="1"/>
</dbReference>
<evidence type="ECO:0000256" key="1">
    <source>
        <dbReference type="SAM" id="Phobius"/>
    </source>
</evidence>
<dbReference type="CTD" id="20248526"/>
<dbReference type="GeneID" id="20248526"/>
<name>V4A4W8_LOTGI</name>
<organism evidence="2 3">
    <name type="scientific">Lottia gigantea</name>
    <name type="common">Giant owl limpet</name>
    <dbReference type="NCBI Taxonomy" id="225164"/>
    <lineage>
        <taxon>Eukaryota</taxon>
        <taxon>Metazoa</taxon>
        <taxon>Spiralia</taxon>
        <taxon>Lophotrochozoa</taxon>
        <taxon>Mollusca</taxon>
        <taxon>Gastropoda</taxon>
        <taxon>Patellogastropoda</taxon>
        <taxon>Lottioidea</taxon>
        <taxon>Lottiidae</taxon>
        <taxon>Lottia</taxon>
    </lineage>
</organism>
<feature type="transmembrane region" description="Helical" evidence="1">
    <location>
        <begin position="21"/>
        <end position="41"/>
    </location>
</feature>
<evidence type="ECO:0000313" key="2">
    <source>
        <dbReference type="EMBL" id="ESO98928.1"/>
    </source>
</evidence>
<dbReference type="RefSeq" id="XP_009050551.1">
    <property type="nucleotide sequence ID" value="XM_009052303.1"/>
</dbReference>
<proteinExistence type="predicted"/>
<dbReference type="OrthoDB" id="5987729at2759"/>
<sequence>MLTMRGTSLLRRFYNHRCFMVVSISGLLIYILIGIFMKFQINQQSKPINSNSKQSTLSSTVLQPVLNMNVNQHEKKGSKVIIAAYMRSGSSITARILEENPDTFYVFEPLLTVATMRKYFLTAVYSDQPMQIMRRGDDNMEKILDSFLNCNLHEINLETLAQFHMDKSSSTREFYYCSHTTRASRWRPDCFYPLLGACLSKKYSVIKTIRMKIASLENLLVKDPLIKLVHLIRDPRAVAASQITSWSVKSINQNRIDAEMKQTVTLCRTMLENIRASEILFQKFPNRVRVLVFEKFAYNPIETTKILYDFVGFNFTYKIARFVDSVTRAGSPTPCPLCTSQGSSYHTSQKWRTFFNIEQVRRFDEHCSEVFQRVGFTRFQTQDDLVNFNIMSWQYLNQPEYIV</sequence>
<keyword evidence="1" id="KW-1133">Transmembrane helix</keyword>
<dbReference type="KEGG" id="lgi:LOTGIDRAFT_231254"/>
<dbReference type="GO" id="GO:0006790">
    <property type="term" value="P:sulfur compound metabolic process"/>
    <property type="evidence" value="ECO:0007669"/>
    <property type="project" value="TreeGrafter"/>
</dbReference>
<dbReference type="HOGENOM" id="CLU_028381_2_0_1"/>
<keyword evidence="1" id="KW-0812">Transmembrane</keyword>
<dbReference type="Proteomes" id="UP000030746">
    <property type="component" value="Unassembled WGS sequence"/>
</dbReference>